<feature type="transmembrane region" description="Helical" evidence="1">
    <location>
        <begin position="6"/>
        <end position="22"/>
    </location>
</feature>
<reference evidence="2" key="1">
    <citation type="journal article" date="2021" name="Front. Microbiol.">
        <title>Comprehensive Comparative Genomics and Phenotyping of Methylobacterium Species.</title>
        <authorList>
            <person name="Alessa O."/>
            <person name="Ogura Y."/>
            <person name="Fujitani Y."/>
            <person name="Takami H."/>
            <person name="Hayashi T."/>
            <person name="Sahin N."/>
            <person name="Tani A."/>
        </authorList>
    </citation>
    <scope>NUCLEOTIDE SEQUENCE</scope>
    <source>
        <strain evidence="2">LMG 23639</strain>
    </source>
</reference>
<organism evidence="2 3">
    <name type="scientific">Methylobacterium jeotgali</name>
    <dbReference type="NCBI Taxonomy" id="381630"/>
    <lineage>
        <taxon>Bacteria</taxon>
        <taxon>Pseudomonadati</taxon>
        <taxon>Pseudomonadota</taxon>
        <taxon>Alphaproteobacteria</taxon>
        <taxon>Hyphomicrobiales</taxon>
        <taxon>Methylobacteriaceae</taxon>
        <taxon>Methylobacterium</taxon>
    </lineage>
</organism>
<evidence type="ECO:0000256" key="1">
    <source>
        <dbReference type="SAM" id="Phobius"/>
    </source>
</evidence>
<reference evidence="2" key="2">
    <citation type="submission" date="2021-08" db="EMBL/GenBank/DDBJ databases">
        <authorList>
            <person name="Tani A."/>
            <person name="Ola A."/>
            <person name="Ogura Y."/>
            <person name="Katsura K."/>
            <person name="Hayashi T."/>
        </authorList>
    </citation>
    <scope>NUCLEOTIDE SEQUENCE</scope>
    <source>
        <strain evidence="2">LMG 23639</strain>
    </source>
</reference>
<proteinExistence type="predicted"/>
<accession>A0ABQ4SQ83</accession>
<dbReference type="RefSeq" id="WP_238274070.1">
    <property type="nucleotide sequence ID" value="NZ_BPQR01000010.1"/>
</dbReference>
<gene>
    <name evidence="2" type="ORF">AOPFMNJM_0684</name>
</gene>
<evidence type="ECO:0000313" key="3">
    <source>
        <dbReference type="Proteomes" id="UP001055102"/>
    </source>
</evidence>
<name>A0ABQ4SQ83_9HYPH</name>
<comment type="caution">
    <text evidence="2">The sequence shown here is derived from an EMBL/GenBank/DDBJ whole genome shotgun (WGS) entry which is preliminary data.</text>
</comment>
<dbReference type="InterPro" id="IPR021741">
    <property type="entry name" value="DUF3311"/>
</dbReference>
<protein>
    <recommendedName>
        <fullName evidence="4">Permease</fullName>
    </recommendedName>
</protein>
<dbReference type="Pfam" id="PF11755">
    <property type="entry name" value="DUF3311"/>
    <property type="match status" value="1"/>
</dbReference>
<sequence>MHHLRWLALLPFLGMLVGPFFLNRVTPFVLGMPLLMAWLVFCVLGTSAVMGVIYLTDPANRTAGGTDSSGEGR</sequence>
<feature type="transmembrane region" description="Helical" evidence="1">
    <location>
        <begin position="34"/>
        <end position="55"/>
    </location>
</feature>
<evidence type="ECO:0000313" key="2">
    <source>
        <dbReference type="EMBL" id="GJE05384.1"/>
    </source>
</evidence>
<keyword evidence="3" id="KW-1185">Reference proteome</keyword>
<dbReference type="EMBL" id="BPQR01000010">
    <property type="protein sequence ID" value="GJE05384.1"/>
    <property type="molecule type" value="Genomic_DNA"/>
</dbReference>
<keyword evidence="1" id="KW-0812">Transmembrane</keyword>
<evidence type="ECO:0008006" key="4">
    <source>
        <dbReference type="Google" id="ProtNLM"/>
    </source>
</evidence>
<keyword evidence="1" id="KW-0472">Membrane</keyword>
<keyword evidence="1" id="KW-1133">Transmembrane helix</keyword>
<dbReference type="Proteomes" id="UP001055102">
    <property type="component" value="Unassembled WGS sequence"/>
</dbReference>